<gene>
    <name evidence="1" type="ORF">LCGC14_3094520</name>
</gene>
<sequence>MSAVSRSVFQKKCEENKRLISDIRLLTSEGISFDKIECVMKWRKKFKKEQDFNDMLKSLVTGHFNN</sequence>
<organism evidence="1">
    <name type="scientific">marine sediment metagenome</name>
    <dbReference type="NCBI Taxonomy" id="412755"/>
    <lineage>
        <taxon>unclassified sequences</taxon>
        <taxon>metagenomes</taxon>
        <taxon>ecological metagenomes</taxon>
    </lineage>
</organism>
<proteinExistence type="predicted"/>
<reference evidence="1" key="1">
    <citation type="journal article" date="2015" name="Nature">
        <title>Complex archaea that bridge the gap between prokaryotes and eukaryotes.</title>
        <authorList>
            <person name="Spang A."/>
            <person name="Saw J.H."/>
            <person name="Jorgensen S.L."/>
            <person name="Zaremba-Niedzwiedzka K."/>
            <person name="Martijn J."/>
            <person name="Lind A.E."/>
            <person name="van Eijk R."/>
            <person name="Schleper C."/>
            <person name="Guy L."/>
            <person name="Ettema T.J."/>
        </authorList>
    </citation>
    <scope>NUCLEOTIDE SEQUENCE</scope>
</reference>
<dbReference type="AlphaFoldDB" id="A0A0F8YZV9"/>
<comment type="caution">
    <text evidence="1">The sequence shown here is derived from an EMBL/GenBank/DDBJ whole genome shotgun (WGS) entry which is preliminary data.</text>
</comment>
<dbReference type="EMBL" id="LAZR01066491">
    <property type="protein sequence ID" value="KKK53466.1"/>
    <property type="molecule type" value="Genomic_DNA"/>
</dbReference>
<name>A0A0F8YZV9_9ZZZZ</name>
<protein>
    <submittedName>
        <fullName evidence="1">Uncharacterized protein</fullName>
    </submittedName>
</protein>
<evidence type="ECO:0000313" key="1">
    <source>
        <dbReference type="EMBL" id="KKK53466.1"/>
    </source>
</evidence>
<accession>A0A0F8YZV9</accession>